<dbReference type="SUPFAM" id="SSF55545">
    <property type="entry name" value="beta-N-acetylhexosaminidase-like domain"/>
    <property type="match status" value="1"/>
</dbReference>
<evidence type="ECO:0000313" key="15">
    <source>
        <dbReference type="Proteomes" id="UP000501534"/>
    </source>
</evidence>
<dbReference type="EC" id="3.2.1.131" evidence="9"/>
<dbReference type="Pfam" id="PF03648">
    <property type="entry name" value="Glyco_hydro_67N"/>
    <property type="match status" value="1"/>
</dbReference>
<comment type="similarity">
    <text evidence="1 7 9">Belongs to the glycosyl hydrolase 67 family.</text>
</comment>
<dbReference type="InterPro" id="IPR011395">
    <property type="entry name" value="Glyco_hydro_67_aGlcAse"/>
</dbReference>
<dbReference type="InterPro" id="IPR037054">
    <property type="entry name" value="A-glucoronidase_C_sf"/>
</dbReference>
<evidence type="ECO:0000256" key="7">
    <source>
        <dbReference type="PIRNR" id="PIRNR029900"/>
    </source>
</evidence>
<dbReference type="InterPro" id="IPR011100">
    <property type="entry name" value="Glyco_hydro_67_cat"/>
</dbReference>
<accession>A0A6M4GWE1</accession>
<protein>
    <recommendedName>
        <fullName evidence="9">Xylan alpha-1,2-glucuronidase</fullName>
        <ecNumber evidence="9">3.2.1.131</ecNumber>
    </recommendedName>
</protein>
<dbReference type="EMBL" id="CP053069">
    <property type="protein sequence ID" value="QJR11188.1"/>
    <property type="molecule type" value="Genomic_DNA"/>
</dbReference>
<keyword evidence="3 7" id="KW-0378">Hydrolase</keyword>
<dbReference type="PANTHER" id="PTHR39207">
    <property type="entry name" value="ALPHA-GLUCURONIDASE A"/>
    <property type="match status" value="1"/>
</dbReference>
<dbReference type="GO" id="GO:0046559">
    <property type="term" value="F:alpha-glucuronidase activity"/>
    <property type="evidence" value="ECO:0007669"/>
    <property type="project" value="InterPro"/>
</dbReference>
<evidence type="ECO:0000256" key="4">
    <source>
        <dbReference type="ARBA" id="ARBA00023277"/>
    </source>
</evidence>
<evidence type="ECO:0000256" key="9">
    <source>
        <dbReference type="RuleBase" id="RU361198"/>
    </source>
</evidence>
<keyword evidence="5 7" id="KW-0326">Glycosidase</keyword>
<dbReference type="InterPro" id="IPR011099">
    <property type="entry name" value="Glyco_hydro_67_C"/>
</dbReference>
<proteinExistence type="inferred from homology"/>
<evidence type="ECO:0000256" key="8">
    <source>
        <dbReference type="PIRSR" id="PIRSR029900-1"/>
    </source>
</evidence>
<dbReference type="GO" id="GO:0005576">
    <property type="term" value="C:extracellular region"/>
    <property type="evidence" value="ECO:0007669"/>
    <property type="project" value="InterPro"/>
</dbReference>
<dbReference type="PANTHER" id="PTHR39207:SF1">
    <property type="entry name" value="ALPHA-GLUCURONIDASE A"/>
    <property type="match status" value="1"/>
</dbReference>
<organism evidence="14 15">
    <name type="scientific">Usitatibacter rugosus</name>
    <dbReference type="NCBI Taxonomy" id="2732067"/>
    <lineage>
        <taxon>Bacteria</taxon>
        <taxon>Pseudomonadati</taxon>
        <taxon>Pseudomonadota</taxon>
        <taxon>Betaproteobacteria</taxon>
        <taxon>Nitrosomonadales</taxon>
        <taxon>Usitatibacteraceae</taxon>
        <taxon>Usitatibacter</taxon>
    </lineage>
</organism>
<comment type="subunit">
    <text evidence="9">Homodimer.</text>
</comment>
<dbReference type="Pfam" id="PF07488">
    <property type="entry name" value="Glyco_hydro_67M"/>
    <property type="match status" value="1"/>
</dbReference>
<feature type="active site" description="Proton donor" evidence="8">
    <location>
        <position position="315"/>
    </location>
</feature>
<name>A0A6M4GWE1_9PROT</name>
<feature type="active site" description="Proton acceptor" evidence="8">
    <location>
        <position position="417"/>
    </location>
</feature>
<dbReference type="Gene3D" id="3.20.20.80">
    <property type="entry name" value="Glycosidases"/>
    <property type="match status" value="1"/>
</dbReference>
<keyword evidence="6 9" id="KW-0624">Polysaccharide degradation</keyword>
<dbReference type="GO" id="GO:0033939">
    <property type="term" value="F:xylan alpha-1,2-glucuronosidase activity"/>
    <property type="evidence" value="ECO:0007669"/>
    <property type="project" value="UniProtKB-EC"/>
</dbReference>
<evidence type="ECO:0000256" key="5">
    <source>
        <dbReference type="ARBA" id="ARBA00023295"/>
    </source>
</evidence>
<feature type="domain" description="Glycosyl hydrolase family 67 C-terminal" evidence="12">
    <location>
        <begin position="479"/>
        <end position="702"/>
    </location>
</feature>
<keyword evidence="2 7" id="KW-0858">Xylan degradation</keyword>
<feature type="signal peptide" evidence="10">
    <location>
        <begin position="1"/>
        <end position="28"/>
    </location>
</feature>
<evidence type="ECO:0000256" key="6">
    <source>
        <dbReference type="ARBA" id="ARBA00023326"/>
    </source>
</evidence>
<feature type="active site" description="Proton acceptor" evidence="8">
    <location>
        <position position="389"/>
    </location>
</feature>
<feature type="domain" description="Alpha glucuronidase N-terminal" evidence="11">
    <location>
        <begin position="36"/>
        <end position="154"/>
    </location>
</feature>
<dbReference type="KEGG" id="uru:DSM104443_02261"/>
<dbReference type="InterPro" id="IPR017853">
    <property type="entry name" value="GH"/>
</dbReference>
<keyword evidence="4 9" id="KW-0119">Carbohydrate metabolism</keyword>
<keyword evidence="10" id="KW-0732">Signal</keyword>
<dbReference type="SUPFAM" id="SSF51445">
    <property type="entry name" value="(Trans)glycosidases"/>
    <property type="match status" value="1"/>
</dbReference>
<dbReference type="PIRSF" id="PIRSF029900">
    <property type="entry name" value="Alpha-glucuronds"/>
    <property type="match status" value="1"/>
</dbReference>
<dbReference type="Gene3D" id="3.30.379.10">
    <property type="entry name" value="Chitobiase/beta-hexosaminidase domain 2-like"/>
    <property type="match status" value="1"/>
</dbReference>
<evidence type="ECO:0000256" key="10">
    <source>
        <dbReference type="SAM" id="SignalP"/>
    </source>
</evidence>
<dbReference type="Pfam" id="PF07477">
    <property type="entry name" value="Glyco_hydro_67C"/>
    <property type="match status" value="1"/>
</dbReference>
<reference evidence="14 15" key="1">
    <citation type="submission" date="2020-04" db="EMBL/GenBank/DDBJ databases">
        <title>Usitatibacter rugosus gen. nov., sp. nov. and Usitatibacter palustris sp. nov., novel members of Usitatibacteraceae fam. nov. within the order Nitrosomonadales isolated from soil.</title>
        <authorList>
            <person name="Huber K.J."/>
            <person name="Neumann-Schaal M."/>
            <person name="Geppert A."/>
            <person name="Luckner M."/>
            <person name="Wanner G."/>
            <person name="Overmann J."/>
        </authorList>
    </citation>
    <scope>NUCLEOTIDE SEQUENCE [LARGE SCALE GENOMIC DNA]</scope>
    <source>
        <strain evidence="14 15">0125_3</strain>
    </source>
</reference>
<keyword evidence="15" id="KW-1185">Reference proteome</keyword>
<evidence type="ECO:0000313" key="14">
    <source>
        <dbReference type="EMBL" id="QJR11188.1"/>
    </source>
</evidence>
<dbReference type="Gene3D" id="3.90.1330.10">
    <property type="entry name" value="Alpha-glucuronidase, C-terminal domain"/>
    <property type="match status" value="1"/>
</dbReference>
<evidence type="ECO:0000256" key="1">
    <source>
        <dbReference type="ARBA" id="ARBA00008833"/>
    </source>
</evidence>
<dbReference type="InterPro" id="IPR029018">
    <property type="entry name" value="Hex-like_dom2"/>
</dbReference>
<dbReference type="InterPro" id="IPR005154">
    <property type="entry name" value="Glyco_hydro_67_aGlcAse_N"/>
</dbReference>
<feature type="domain" description="Glycosyl hydrolase family 67 catalytic" evidence="13">
    <location>
        <begin position="159"/>
        <end position="477"/>
    </location>
</feature>
<gene>
    <name evidence="14" type="ORF">DSM104443_02261</name>
</gene>
<evidence type="ECO:0000259" key="11">
    <source>
        <dbReference type="Pfam" id="PF03648"/>
    </source>
</evidence>
<dbReference type="AlphaFoldDB" id="A0A6M4GWE1"/>
<comment type="catalytic activity">
    <reaction evidence="9">
        <text>Hydrolysis of (1-&gt;2)-alpha-D-(4-O-methyl)glucuronosyl links in the main chain of hardwood xylans.</text>
        <dbReference type="EC" id="3.2.1.131"/>
    </reaction>
</comment>
<dbReference type="GO" id="GO:0045493">
    <property type="term" value="P:xylan catabolic process"/>
    <property type="evidence" value="ECO:0007669"/>
    <property type="project" value="UniProtKB-KW"/>
</dbReference>
<evidence type="ECO:0000256" key="3">
    <source>
        <dbReference type="ARBA" id="ARBA00022801"/>
    </source>
</evidence>
<evidence type="ECO:0000259" key="13">
    <source>
        <dbReference type="Pfam" id="PF07488"/>
    </source>
</evidence>
<evidence type="ECO:0000256" key="2">
    <source>
        <dbReference type="ARBA" id="ARBA00022651"/>
    </source>
</evidence>
<dbReference type="Proteomes" id="UP000501534">
    <property type="component" value="Chromosome"/>
</dbReference>
<evidence type="ECO:0000259" key="12">
    <source>
        <dbReference type="Pfam" id="PF07477"/>
    </source>
</evidence>
<feature type="chain" id="PRO_5026933270" description="Xylan alpha-1,2-glucuronidase" evidence="10">
    <location>
        <begin position="29"/>
        <end position="728"/>
    </location>
</feature>
<sequence length="728" mass="81536">MNRMNKPQTILRALAPLMVALPLNPAWGFEEDGYELWLRYRALEGAQRTRVLAHAKVIVAPAGPSLTALAAVAELHRGLSGLVGRPPELAREIRKGAIVLATPASLPAIAKLDLDLASLGQEGYLLRATKVRGHAVTLVAANSDVGLLYGTFALLAAMRTGVDLAKIDVRSAPKVALRMLNHWDNLDRTIERGYAGESIWEWHHLPDVKDARYVDYARANASIGINGTVLNNVNSKAEMMTAPWIAKAAALADVFRPYGIRVYLSVRWSAPMELKQTATADPLDPAVRKWWKDKAAEIYKVIPDFGGFLVKANSEGQPGPQDYKRSHAEGANLLAEAVAPHGGLVFWRAFVYSQFDEEDRAKQAYTEFVPLDGTFAKNVIVQVKNGPIDFQPREPFHPLFGAMPKTPLAMEFQITKEYLGFATHLAYLGPMYEEVLQADTGRPRKGSTVAKVIDGSLDGNKLTAMAGVANIGSSRTWSGSHFDAANWYMFGRLAWDPHASSRDIARDWAALTFSTDRKSTEAIVEMMMRSREAVVDYMNPLGLHHLMDTGHHYGPGPWVSELRRPEWNPTYYHQADRKGIGFDRTPKGSNALEQYAPDVARQWADPKTTSDQFLLWFHHLPWDFRMPSGRSLWDELIARYDRGVAGAGDLRKRWDRLKNVIDPRRHREVREFLLIQEQEAKWWRDASVAYFRSVSGLPLPKGHAAPPLTLEQYKSRRTPWAPGRAQPY</sequence>